<organism evidence="2">
    <name type="scientific">marine metagenome</name>
    <dbReference type="NCBI Taxonomy" id="408172"/>
    <lineage>
        <taxon>unclassified sequences</taxon>
        <taxon>metagenomes</taxon>
        <taxon>ecological metagenomes</taxon>
    </lineage>
</organism>
<protein>
    <recommendedName>
        <fullName evidence="1">Bacteriophage SP-beta YorD domain-containing protein</fullName>
    </recommendedName>
</protein>
<accession>A0A382DGT1</accession>
<dbReference type="AlphaFoldDB" id="A0A382DGT1"/>
<evidence type="ECO:0000259" key="1">
    <source>
        <dbReference type="Pfam" id="PF09636"/>
    </source>
</evidence>
<dbReference type="SUPFAM" id="SSF159865">
    <property type="entry name" value="XkdW-like"/>
    <property type="match status" value="1"/>
</dbReference>
<evidence type="ECO:0000313" key="2">
    <source>
        <dbReference type="EMBL" id="SVB36833.1"/>
    </source>
</evidence>
<feature type="domain" description="Bacteriophage SP-beta YorD" evidence="1">
    <location>
        <begin position="35"/>
        <end position="65"/>
    </location>
</feature>
<reference evidence="2" key="1">
    <citation type="submission" date="2018-05" db="EMBL/GenBank/DDBJ databases">
        <authorList>
            <person name="Lanie J.A."/>
            <person name="Ng W.-L."/>
            <person name="Kazmierczak K.M."/>
            <person name="Andrzejewski T.M."/>
            <person name="Davidsen T.M."/>
            <person name="Wayne K.J."/>
            <person name="Tettelin H."/>
            <person name="Glass J.I."/>
            <person name="Rusch D."/>
            <person name="Podicherti R."/>
            <person name="Tsui H.-C.T."/>
            <person name="Winkler M.E."/>
        </authorList>
    </citation>
    <scope>NUCLEOTIDE SEQUENCE</scope>
</reference>
<dbReference type="InterPro" id="IPR019094">
    <property type="entry name" value="Phage_SP-beta_YorD"/>
</dbReference>
<sequence length="67" mass="7343">MAIKAGDDVCGAIMKIHDSLTDMDFVPKPEGNEKVVLWDDGKGAGPYIKEWNTDLAKPTPEEIEAQL</sequence>
<dbReference type="InterPro" id="IPR035950">
    <property type="entry name" value="XkdW-like_sf"/>
</dbReference>
<dbReference type="Gene3D" id="3.30.56.60">
    <property type="entry name" value="XkdW-like"/>
    <property type="match status" value="1"/>
</dbReference>
<proteinExistence type="predicted"/>
<gene>
    <name evidence="2" type="ORF">METZ01_LOCUS189687</name>
</gene>
<name>A0A382DGT1_9ZZZZ</name>
<dbReference type="EMBL" id="UINC01038996">
    <property type="protein sequence ID" value="SVB36833.1"/>
    <property type="molecule type" value="Genomic_DNA"/>
</dbReference>
<dbReference type="Pfam" id="PF09636">
    <property type="entry name" value="XkdW"/>
    <property type="match status" value="1"/>
</dbReference>